<evidence type="ECO:0000313" key="6">
    <source>
        <dbReference type="Proteomes" id="UP000324209"/>
    </source>
</evidence>
<dbReference type="Proteomes" id="UP000324209">
    <property type="component" value="Chromosome"/>
</dbReference>
<dbReference type="OrthoDB" id="9779586at2"/>
<feature type="transmembrane region" description="Helical" evidence="3">
    <location>
        <begin position="20"/>
        <end position="37"/>
    </location>
</feature>
<dbReference type="CDD" id="cd01949">
    <property type="entry name" value="GGDEF"/>
    <property type="match status" value="1"/>
</dbReference>
<sequence length="367" mass="41773">MHIRKMISTSNNIKLMHLRGIGFIIIIMNTLFLTMGITDDIDLERIIVFSEVFLQLLIFLLYWRKLANLAKSSVILWIAHLCCSIFVLQPENLVFQFYFIAIPPFLGYIDDYKNSYSRILSLISLLLYNVAIAYQTVSDIHAGVSPKIAIVGYFNQFVVGIVLISVFLLHFKINRSSLKKATEESTLDPLTNALNRRAMEVDLQIFHKNHRGKGTYLMMMDLDHFKSLNDLFGHQVGDLILKGLVNIVNRTVRSGDRLYRYGGEEFLLITQDVDEAQVLQIAEKIRENICLHSWEVLKGKGVTCSFGLAPLLNDFPIRDSIELADRALYRAKSEGRNRVCLETPSTVEGQLSSESVINKKDSAFTES</sequence>
<feature type="transmembrane region" description="Helical" evidence="3">
    <location>
        <begin position="93"/>
        <end position="109"/>
    </location>
</feature>
<name>A0A5C1QUK9_9SPIO</name>
<dbReference type="PANTHER" id="PTHR45138">
    <property type="entry name" value="REGULATORY COMPONENTS OF SENSORY TRANSDUCTION SYSTEM"/>
    <property type="match status" value="1"/>
</dbReference>
<dbReference type="Pfam" id="PF00990">
    <property type="entry name" value="GGDEF"/>
    <property type="match status" value="1"/>
</dbReference>
<dbReference type="PANTHER" id="PTHR45138:SF9">
    <property type="entry name" value="DIGUANYLATE CYCLASE DGCM-RELATED"/>
    <property type="match status" value="1"/>
</dbReference>
<keyword evidence="3" id="KW-0472">Membrane</keyword>
<dbReference type="KEGG" id="ock:EXM22_17830"/>
<keyword evidence="3" id="KW-0812">Transmembrane</keyword>
<dbReference type="NCBIfam" id="TIGR00254">
    <property type="entry name" value="GGDEF"/>
    <property type="match status" value="1"/>
</dbReference>
<reference evidence="5 6" key="1">
    <citation type="submission" date="2019-02" db="EMBL/GenBank/DDBJ databases">
        <title>Complete Genome Sequence and Methylome Analysis of free living Spirochaetas.</title>
        <authorList>
            <person name="Fomenkov A."/>
            <person name="Dubinina G."/>
            <person name="Leshcheva N."/>
            <person name="Mikheeva N."/>
            <person name="Grabovich M."/>
            <person name="Vincze T."/>
            <person name="Roberts R.J."/>
        </authorList>
    </citation>
    <scope>NUCLEOTIDE SEQUENCE [LARGE SCALE GENOMIC DNA]</scope>
    <source>
        <strain evidence="5 6">K2</strain>
    </source>
</reference>
<evidence type="ECO:0000313" key="5">
    <source>
        <dbReference type="EMBL" id="QEN09752.1"/>
    </source>
</evidence>
<feature type="transmembrane region" description="Helical" evidence="3">
    <location>
        <begin position="69"/>
        <end position="87"/>
    </location>
</feature>
<dbReference type="PROSITE" id="PS50887">
    <property type="entry name" value="GGDEF"/>
    <property type="match status" value="1"/>
</dbReference>
<dbReference type="InterPro" id="IPR043128">
    <property type="entry name" value="Rev_trsase/Diguanyl_cyclase"/>
</dbReference>
<evidence type="ECO:0000256" key="3">
    <source>
        <dbReference type="SAM" id="Phobius"/>
    </source>
</evidence>
<proteinExistence type="predicted"/>
<dbReference type="InterPro" id="IPR050469">
    <property type="entry name" value="Diguanylate_Cyclase"/>
</dbReference>
<keyword evidence="6" id="KW-1185">Reference proteome</keyword>
<evidence type="ECO:0000259" key="4">
    <source>
        <dbReference type="PROSITE" id="PS50887"/>
    </source>
</evidence>
<feature type="transmembrane region" description="Helical" evidence="3">
    <location>
        <begin position="43"/>
        <end position="62"/>
    </location>
</feature>
<gene>
    <name evidence="5" type="ORF">EXM22_17830</name>
</gene>
<dbReference type="GO" id="GO:0052621">
    <property type="term" value="F:diguanylate cyclase activity"/>
    <property type="evidence" value="ECO:0007669"/>
    <property type="project" value="UniProtKB-EC"/>
</dbReference>
<feature type="transmembrane region" description="Helical" evidence="3">
    <location>
        <begin position="148"/>
        <end position="171"/>
    </location>
</feature>
<accession>A0A5C1QUK9</accession>
<dbReference type="Gene3D" id="3.30.70.270">
    <property type="match status" value="1"/>
</dbReference>
<keyword evidence="3" id="KW-1133">Transmembrane helix</keyword>
<dbReference type="InterPro" id="IPR029787">
    <property type="entry name" value="Nucleotide_cyclase"/>
</dbReference>
<dbReference type="EC" id="2.7.7.65" evidence="1"/>
<dbReference type="SMART" id="SM00267">
    <property type="entry name" value="GGDEF"/>
    <property type="match status" value="1"/>
</dbReference>
<dbReference type="InterPro" id="IPR000160">
    <property type="entry name" value="GGDEF_dom"/>
</dbReference>
<dbReference type="FunFam" id="3.30.70.270:FF:000001">
    <property type="entry name" value="Diguanylate cyclase domain protein"/>
    <property type="match status" value="1"/>
</dbReference>
<feature type="transmembrane region" description="Helical" evidence="3">
    <location>
        <begin position="116"/>
        <end position="136"/>
    </location>
</feature>
<evidence type="ECO:0000256" key="1">
    <source>
        <dbReference type="ARBA" id="ARBA00012528"/>
    </source>
</evidence>
<organism evidence="5 6">
    <name type="scientific">Oceanispirochaeta crateris</name>
    <dbReference type="NCBI Taxonomy" id="2518645"/>
    <lineage>
        <taxon>Bacteria</taxon>
        <taxon>Pseudomonadati</taxon>
        <taxon>Spirochaetota</taxon>
        <taxon>Spirochaetia</taxon>
        <taxon>Spirochaetales</taxon>
        <taxon>Spirochaetaceae</taxon>
        <taxon>Oceanispirochaeta</taxon>
    </lineage>
</organism>
<dbReference type="AlphaFoldDB" id="A0A5C1QUK9"/>
<protein>
    <recommendedName>
        <fullName evidence="1">diguanylate cyclase</fullName>
        <ecNumber evidence="1">2.7.7.65</ecNumber>
    </recommendedName>
</protein>
<comment type="catalytic activity">
    <reaction evidence="2">
        <text>2 GTP = 3',3'-c-di-GMP + 2 diphosphate</text>
        <dbReference type="Rhea" id="RHEA:24898"/>
        <dbReference type="ChEBI" id="CHEBI:33019"/>
        <dbReference type="ChEBI" id="CHEBI:37565"/>
        <dbReference type="ChEBI" id="CHEBI:58805"/>
        <dbReference type="EC" id="2.7.7.65"/>
    </reaction>
</comment>
<dbReference type="EMBL" id="CP036150">
    <property type="protein sequence ID" value="QEN09752.1"/>
    <property type="molecule type" value="Genomic_DNA"/>
</dbReference>
<evidence type="ECO:0000256" key="2">
    <source>
        <dbReference type="ARBA" id="ARBA00034247"/>
    </source>
</evidence>
<dbReference type="SUPFAM" id="SSF55073">
    <property type="entry name" value="Nucleotide cyclase"/>
    <property type="match status" value="1"/>
</dbReference>
<feature type="domain" description="GGDEF" evidence="4">
    <location>
        <begin position="213"/>
        <end position="344"/>
    </location>
</feature>